<evidence type="ECO:0000313" key="2">
    <source>
        <dbReference type="Proteomes" id="UP000037274"/>
    </source>
</evidence>
<name>A0ABR5HPY4_STRLW</name>
<gene>
    <name evidence="1" type="ORF">ACH49_30655</name>
</gene>
<dbReference type="Proteomes" id="UP000037274">
    <property type="component" value="Unassembled WGS sequence"/>
</dbReference>
<dbReference type="EMBL" id="LFEH01000402">
    <property type="protein sequence ID" value="KMS65690.1"/>
    <property type="molecule type" value="Genomic_DNA"/>
</dbReference>
<dbReference type="InterPro" id="IPR029055">
    <property type="entry name" value="Ntn_hydrolases_N"/>
</dbReference>
<dbReference type="Gene3D" id="3.60.20.10">
    <property type="entry name" value="Glutamine Phosphoribosylpyrophosphate, subunit 1, domain 1"/>
    <property type="match status" value="1"/>
</dbReference>
<reference evidence="1 2" key="1">
    <citation type="submission" date="2015-06" db="EMBL/GenBank/DDBJ databases">
        <title>Draft genome sequence of Streptomyces leeuwenhoekii C58, which produces the novel lasso peptide, chaxapeptin.</title>
        <authorList>
            <person name="Yi Y."/>
            <person name="Hai D."/>
            <person name="Jaspars M."/>
            <person name="Sheng H."/>
            <person name="Rateb M.E."/>
            <person name="Bull A."/>
            <person name="Goodfellow M."/>
            <person name="Asenjo J.A."/>
            <person name="Ebel R."/>
        </authorList>
    </citation>
    <scope>NUCLEOTIDE SEQUENCE [LARGE SCALE GENOMIC DNA]</scope>
    <source>
        <strain evidence="1 2">C58</strain>
    </source>
</reference>
<proteinExistence type="predicted"/>
<sequence length="90" mass="9697">MSPGRQRPLRPGGPCPPGREAALAALHALYDAADDDSAIGGPDLTRRIFPILAVITEAGFDRLTEAEAEELSRELVEQRHRKRDGPVASP</sequence>
<comment type="caution">
    <text evidence="1">The sequence shown here is derived from an EMBL/GenBank/DDBJ whole genome shotgun (WGS) entry which is preliminary data.</text>
</comment>
<accession>A0ABR5HPY4</accession>
<evidence type="ECO:0000313" key="1">
    <source>
        <dbReference type="EMBL" id="KMS65690.1"/>
    </source>
</evidence>
<keyword evidence="2" id="KW-1185">Reference proteome</keyword>
<protein>
    <submittedName>
        <fullName evidence="1">Uncharacterized protein</fullName>
    </submittedName>
</protein>
<organism evidence="1 2">
    <name type="scientific">Streptomyces leeuwenhoekii</name>
    <dbReference type="NCBI Taxonomy" id="1437453"/>
    <lineage>
        <taxon>Bacteria</taxon>
        <taxon>Bacillati</taxon>
        <taxon>Actinomycetota</taxon>
        <taxon>Actinomycetes</taxon>
        <taxon>Kitasatosporales</taxon>
        <taxon>Streptomycetaceae</taxon>
        <taxon>Streptomyces</taxon>
    </lineage>
</organism>